<sequence>MKNFIFCFIISIGIHCAAVFATQFDDEWKQTCRKIIGKLSQLPPKSEECADEVNENLNALAKEVDKIHFLCLTNEYKPNCDFNKGNSHFLYSLNEAIKNCHEQNAGQNSANNGQNANLAFLQQFPADFNTLVTEIELLIGIGESDLSEMSKEKVKGQRQKLAKLQNDLSKNRGFYNETPIKKANDQLGEILREKGDNWKESEQLDTEIQQIFAQMILTVIIEIYEKEFDAKLGLIDAKVFKHEEIEAIFEIFQRKFQKFAELLSIVEKKEDFKQMLQKLAVKTLEKASELNADNKLDNLDQFQNAFTIQLKDLPAQDE</sequence>
<keyword evidence="3" id="KW-1185">Reference proteome</keyword>
<keyword evidence="1" id="KW-0732">Signal</keyword>
<evidence type="ECO:0000313" key="3">
    <source>
        <dbReference type="Proteomes" id="UP001620626"/>
    </source>
</evidence>
<evidence type="ECO:0008006" key="4">
    <source>
        <dbReference type="Google" id="ProtNLM"/>
    </source>
</evidence>
<comment type="caution">
    <text evidence="2">The sequence shown here is derived from an EMBL/GenBank/DDBJ whole genome shotgun (WGS) entry which is preliminary data.</text>
</comment>
<organism evidence="2 3">
    <name type="scientific">Heterodera trifolii</name>
    <dbReference type="NCBI Taxonomy" id="157864"/>
    <lineage>
        <taxon>Eukaryota</taxon>
        <taxon>Metazoa</taxon>
        <taxon>Ecdysozoa</taxon>
        <taxon>Nematoda</taxon>
        <taxon>Chromadorea</taxon>
        <taxon>Rhabditida</taxon>
        <taxon>Tylenchina</taxon>
        <taxon>Tylenchomorpha</taxon>
        <taxon>Tylenchoidea</taxon>
        <taxon>Heteroderidae</taxon>
        <taxon>Heteroderinae</taxon>
        <taxon>Heterodera</taxon>
    </lineage>
</organism>
<dbReference type="Proteomes" id="UP001620626">
    <property type="component" value="Unassembled WGS sequence"/>
</dbReference>
<gene>
    <name evidence="2" type="ORF">niasHT_032005</name>
</gene>
<evidence type="ECO:0000313" key="2">
    <source>
        <dbReference type="EMBL" id="KAL3075802.1"/>
    </source>
</evidence>
<dbReference type="EMBL" id="JBICBT010001268">
    <property type="protein sequence ID" value="KAL3075802.1"/>
    <property type="molecule type" value="Genomic_DNA"/>
</dbReference>
<feature type="chain" id="PRO_5044839729" description="Secreted protein" evidence="1">
    <location>
        <begin position="22"/>
        <end position="318"/>
    </location>
</feature>
<accession>A0ABD2I6F1</accession>
<protein>
    <recommendedName>
        <fullName evidence="4">Secreted protein</fullName>
    </recommendedName>
</protein>
<feature type="signal peptide" evidence="1">
    <location>
        <begin position="1"/>
        <end position="21"/>
    </location>
</feature>
<name>A0ABD2I6F1_9BILA</name>
<dbReference type="AlphaFoldDB" id="A0ABD2I6F1"/>
<proteinExistence type="predicted"/>
<evidence type="ECO:0000256" key="1">
    <source>
        <dbReference type="SAM" id="SignalP"/>
    </source>
</evidence>
<reference evidence="2 3" key="1">
    <citation type="submission" date="2024-10" db="EMBL/GenBank/DDBJ databases">
        <authorList>
            <person name="Kim D."/>
        </authorList>
    </citation>
    <scope>NUCLEOTIDE SEQUENCE [LARGE SCALE GENOMIC DNA]</scope>
    <source>
        <strain evidence="2">BH-2024</strain>
    </source>
</reference>